<dbReference type="InterPro" id="IPR029472">
    <property type="entry name" value="Copia-like_N"/>
</dbReference>
<keyword evidence="3" id="KW-1185">Reference proteome</keyword>
<comment type="caution">
    <text evidence="2">The sequence shown here is derived from an EMBL/GenBank/DDBJ whole genome shotgun (WGS) entry which is preliminary data.</text>
</comment>
<dbReference type="PANTHER" id="PTHR37610">
    <property type="entry name" value="CCHC-TYPE DOMAIN-CONTAINING PROTEIN"/>
    <property type="match status" value="1"/>
</dbReference>
<name>A0A6A4NFB3_LUPAL</name>
<proteinExistence type="predicted"/>
<organism evidence="2 3">
    <name type="scientific">Lupinus albus</name>
    <name type="common">White lupine</name>
    <name type="synonym">Lupinus termis</name>
    <dbReference type="NCBI Taxonomy" id="3870"/>
    <lineage>
        <taxon>Eukaryota</taxon>
        <taxon>Viridiplantae</taxon>
        <taxon>Streptophyta</taxon>
        <taxon>Embryophyta</taxon>
        <taxon>Tracheophyta</taxon>
        <taxon>Spermatophyta</taxon>
        <taxon>Magnoliopsida</taxon>
        <taxon>eudicotyledons</taxon>
        <taxon>Gunneridae</taxon>
        <taxon>Pentapetalae</taxon>
        <taxon>rosids</taxon>
        <taxon>fabids</taxon>
        <taxon>Fabales</taxon>
        <taxon>Fabaceae</taxon>
        <taxon>Papilionoideae</taxon>
        <taxon>50 kb inversion clade</taxon>
        <taxon>genistoids sensu lato</taxon>
        <taxon>core genistoids</taxon>
        <taxon>Genisteae</taxon>
        <taxon>Lupinus</taxon>
    </lineage>
</organism>
<evidence type="ECO:0000313" key="3">
    <source>
        <dbReference type="Proteomes" id="UP000447434"/>
    </source>
</evidence>
<dbReference type="Proteomes" id="UP000447434">
    <property type="component" value="Chromosome 24"/>
</dbReference>
<evidence type="ECO:0000313" key="2">
    <source>
        <dbReference type="EMBL" id="KAE9586184.1"/>
    </source>
</evidence>
<feature type="domain" description="Retrotransposon Copia-like N-terminal" evidence="1">
    <location>
        <begin position="27"/>
        <end position="73"/>
    </location>
</feature>
<dbReference type="EMBL" id="WOCE01000024">
    <property type="protein sequence ID" value="KAE9586184.1"/>
    <property type="molecule type" value="Genomic_DNA"/>
</dbReference>
<sequence>MEMASSISSTIPVTQSIDATQDPYYIHPSENPGATLVSPTLIGENYHQWSRSMMMSLITKHKVDFIYGSIQMPLKEDPSFIA</sequence>
<protein>
    <submittedName>
        <fullName evidence="2">Putative gag-polypeptide of LTR copia-type</fullName>
    </submittedName>
</protein>
<dbReference type="OrthoDB" id="1737256at2759"/>
<gene>
    <name evidence="2" type="ORF">Lalb_Chr24g0399161</name>
</gene>
<accession>A0A6A4NFB3</accession>
<dbReference type="AlphaFoldDB" id="A0A6A4NFB3"/>
<reference evidence="3" key="1">
    <citation type="journal article" date="2020" name="Nat. Commun.">
        <title>Genome sequence of the cluster root forming white lupin.</title>
        <authorList>
            <person name="Hufnagel B."/>
            <person name="Marques A."/>
            <person name="Soriano A."/>
            <person name="Marques L."/>
            <person name="Divol F."/>
            <person name="Doumas P."/>
            <person name="Sallet E."/>
            <person name="Mancinotti D."/>
            <person name="Carrere S."/>
            <person name="Marande W."/>
            <person name="Arribat S."/>
            <person name="Keller J."/>
            <person name="Huneau C."/>
            <person name="Blein T."/>
            <person name="Aime D."/>
            <person name="Laguerre M."/>
            <person name="Taylor J."/>
            <person name="Schubert V."/>
            <person name="Nelson M."/>
            <person name="Geu-Flores F."/>
            <person name="Crespi M."/>
            <person name="Gallardo-Guerrero K."/>
            <person name="Delaux P.-M."/>
            <person name="Salse J."/>
            <person name="Berges H."/>
            <person name="Guyot R."/>
            <person name="Gouzy J."/>
            <person name="Peret B."/>
        </authorList>
    </citation>
    <scope>NUCLEOTIDE SEQUENCE [LARGE SCALE GENOMIC DNA]</scope>
    <source>
        <strain evidence="3">cv. Amiga</strain>
    </source>
</reference>
<dbReference type="PANTHER" id="PTHR37610:SF55">
    <property type="entry name" value="RETROTRANSPOSON COPIA-LIKE N-TERMINAL DOMAIN-CONTAINING PROTEIN"/>
    <property type="match status" value="1"/>
</dbReference>
<evidence type="ECO:0000259" key="1">
    <source>
        <dbReference type="Pfam" id="PF14244"/>
    </source>
</evidence>
<dbReference type="Pfam" id="PF14244">
    <property type="entry name" value="Retrotran_gag_3"/>
    <property type="match status" value="1"/>
</dbReference>